<dbReference type="AlphaFoldDB" id="A0A0F9K3P7"/>
<sequence length="191" mass="21977">MGIEFDPVRHEYFEGGVLLPSVTQVLKRVGLLNTKSFSRKSGDFGKAVHEATALIDLGERTVEDYKEDSKYKYLCAWELFKESHYPEILEIEQIVGGVEVGCAGTLDRLVLFPWDPRPWVIDLKTGKTRLWHPVQLAGYCYAAQKEYRRMAVYIDRCGKFRATVCKEDRDLRIFKGALDFINSELHAGRRI</sequence>
<name>A0A0F9K3P7_9ZZZZ</name>
<organism evidence="2">
    <name type="scientific">marine sediment metagenome</name>
    <dbReference type="NCBI Taxonomy" id="412755"/>
    <lineage>
        <taxon>unclassified sequences</taxon>
        <taxon>metagenomes</taxon>
        <taxon>ecological metagenomes</taxon>
    </lineage>
</organism>
<protein>
    <recommendedName>
        <fullName evidence="1">PD-(D/E)XK endonuclease-like domain-containing protein</fullName>
    </recommendedName>
</protein>
<dbReference type="InterPro" id="IPR038726">
    <property type="entry name" value="PDDEXK_AddAB-type"/>
</dbReference>
<proteinExistence type="predicted"/>
<reference evidence="2" key="1">
    <citation type="journal article" date="2015" name="Nature">
        <title>Complex archaea that bridge the gap between prokaryotes and eukaryotes.</title>
        <authorList>
            <person name="Spang A."/>
            <person name="Saw J.H."/>
            <person name="Jorgensen S.L."/>
            <person name="Zaremba-Niedzwiedzka K."/>
            <person name="Martijn J."/>
            <person name="Lind A.E."/>
            <person name="van Eijk R."/>
            <person name="Schleper C."/>
            <person name="Guy L."/>
            <person name="Ettema T.J."/>
        </authorList>
    </citation>
    <scope>NUCLEOTIDE SEQUENCE</scope>
</reference>
<dbReference type="Pfam" id="PF12705">
    <property type="entry name" value="PDDEXK_1"/>
    <property type="match status" value="1"/>
</dbReference>
<dbReference type="InterPro" id="IPR011604">
    <property type="entry name" value="PDDEXK-like_dom_sf"/>
</dbReference>
<accession>A0A0F9K3P7</accession>
<evidence type="ECO:0000313" key="2">
    <source>
        <dbReference type="EMBL" id="KKM05848.1"/>
    </source>
</evidence>
<feature type="domain" description="PD-(D/E)XK endonuclease-like" evidence="1">
    <location>
        <begin position="78"/>
        <end position="148"/>
    </location>
</feature>
<gene>
    <name evidence="2" type="ORF">LCGC14_1750020</name>
</gene>
<dbReference type="Gene3D" id="3.90.320.10">
    <property type="match status" value="1"/>
</dbReference>
<comment type="caution">
    <text evidence="2">The sequence shown here is derived from an EMBL/GenBank/DDBJ whole genome shotgun (WGS) entry which is preliminary data.</text>
</comment>
<evidence type="ECO:0000259" key="1">
    <source>
        <dbReference type="Pfam" id="PF12705"/>
    </source>
</evidence>
<dbReference type="EMBL" id="LAZR01016130">
    <property type="protein sequence ID" value="KKM05848.1"/>
    <property type="molecule type" value="Genomic_DNA"/>
</dbReference>